<dbReference type="InterPro" id="IPR041679">
    <property type="entry name" value="DNA2/NAM7-like_C"/>
</dbReference>
<dbReference type="InterPro" id="IPR045055">
    <property type="entry name" value="DNA2/NAM7-like"/>
</dbReference>
<dbReference type="CDD" id="cd18808">
    <property type="entry name" value="SF1_C_Upf1"/>
    <property type="match status" value="1"/>
</dbReference>
<dbReference type="PANTHER" id="PTHR10887:SF322">
    <property type="entry name" value="HELICASE MOV-10"/>
    <property type="match status" value="1"/>
</dbReference>
<name>A0A7S1ZI40_9STRA</name>
<proteinExistence type="predicted"/>
<sequence>MTTPSSKKGIDDASLLAPCFVPLWLRQINTYPVNQVLHTRDPPNMLDHIIRIYQTSVASCPQCLCKESHNTRRPWIFDSKIPIDYYYALGPQAAIRTSPNFRPSFKNAEDANGRCDYVNILNSLLREENEEKMILYENFSQYGVTVQTDPKNPHRATIEIPGIHDARPSIQPGDKMLLRPHYPVPLANYLKGFQSNQQRDRVEIRAEVIRTVRGRSNRKGERINDRVILTWLDSKLVPLFQSFHFNVRFIPSNIVHQRCLAALTWLSTIKPAIAKELLYPTKEPILPDYSPSSDSCHGKDLNEKQSAFVQMVLTRTAHPSMETVRPPMVLTGPAGTGKTKTLLVSILRTLEMEGDHKKRILVCTPSHTAADVLTRRLGQYLSSKQLFRMYEAERPVEMVPAEMLQFTRQGAQGGFTLPLIKDFLAFQVIVCTCSDAHIFNQAGFSNRLLRVRRNCLATYIQSQIQRSHLKMSGEILGLQETHFTHLFIDEAAQATEPETLIPLSVVVDDEPNSVKVEIALAGDPRQLSPNIYSRWAADGLQTSILERLLRLPSLGGRSHLMGPPTSSTWTTMDELIEYSFQREDDHKHLSVFLTMSYRGHPSLLIVPSKLFYFDKLRSIHPTINNCEDKWCSVMREIESMSKIAYPDDVTHTKQASWPIHFRGVIGHDLSVAVESFWGSNSWSNEQEAEEILQIVQTMVREGVSTQSIGIMAAFRAQVLLIRRLLRSHDLGAVNVGMVEDYQSVEREVIVLSLTRSNESFVPFDISRRVGLYMQPKRVNVALTRAEKLLIVVGNPKLMKKDKLWGEFLLFCRHYGCWYGEVDS</sequence>
<dbReference type="Gene3D" id="3.40.50.300">
    <property type="entry name" value="P-loop containing nucleotide triphosphate hydrolases"/>
    <property type="match status" value="2"/>
</dbReference>
<dbReference type="GO" id="GO:0043186">
    <property type="term" value="C:P granule"/>
    <property type="evidence" value="ECO:0007669"/>
    <property type="project" value="TreeGrafter"/>
</dbReference>
<gene>
    <name evidence="3" type="ORF">DBRI1063_LOCUS15857</name>
</gene>
<accession>A0A7S1ZI40</accession>
<dbReference type="EMBL" id="HBGN01024775">
    <property type="protein sequence ID" value="CAD9339587.1"/>
    <property type="molecule type" value="Transcribed_RNA"/>
</dbReference>
<evidence type="ECO:0000259" key="1">
    <source>
        <dbReference type="Pfam" id="PF13086"/>
    </source>
</evidence>
<feature type="domain" description="DNA2/NAM7 helicase helicase" evidence="1">
    <location>
        <begin position="480"/>
        <end position="533"/>
    </location>
</feature>
<reference evidence="3" key="1">
    <citation type="submission" date="2021-01" db="EMBL/GenBank/DDBJ databases">
        <authorList>
            <person name="Corre E."/>
            <person name="Pelletier E."/>
            <person name="Niang G."/>
            <person name="Scheremetjew M."/>
            <person name="Finn R."/>
            <person name="Kale V."/>
            <person name="Holt S."/>
            <person name="Cochrane G."/>
            <person name="Meng A."/>
            <person name="Brown T."/>
            <person name="Cohen L."/>
        </authorList>
    </citation>
    <scope>NUCLEOTIDE SEQUENCE</scope>
    <source>
        <strain evidence="3">Pop2</strain>
    </source>
</reference>
<dbReference type="AlphaFoldDB" id="A0A7S1ZI40"/>
<dbReference type="InterPro" id="IPR047187">
    <property type="entry name" value="SF1_C_Upf1"/>
</dbReference>
<evidence type="ECO:0000259" key="2">
    <source>
        <dbReference type="Pfam" id="PF13087"/>
    </source>
</evidence>
<evidence type="ECO:0008006" key="4">
    <source>
        <dbReference type="Google" id="ProtNLM"/>
    </source>
</evidence>
<protein>
    <recommendedName>
        <fullName evidence="4">RNA helicase</fullName>
    </recommendedName>
</protein>
<dbReference type="InterPro" id="IPR027417">
    <property type="entry name" value="P-loop_NTPase"/>
</dbReference>
<dbReference type="InterPro" id="IPR041677">
    <property type="entry name" value="DNA2/NAM7_AAA_11"/>
</dbReference>
<organism evidence="3">
    <name type="scientific">Ditylum brightwellii</name>
    <dbReference type="NCBI Taxonomy" id="49249"/>
    <lineage>
        <taxon>Eukaryota</taxon>
        <taxon>Sar</taxon>
        <taxon>Stramenopiles</taxon>
        <taxon>Ochrophyta</taxon>
        <taxon>Bacillariophyta</taxon>
        <taxon>Mediophyceae</taxon>
        <taxon>Lithodesmiophycidae</taxon>
        <taxon>Lithodesmiales</taxon>
        <taxon>Lithodesmiaceae</taxon>
        <taxon>Ditylum</taxon>
    </lineage>
</organism>
<feature type="domain" description="DNA2/NAM7 helicase helicase" evidence="1">
    <location>
        <begin position="301"/>
        <end position="393"/>
    </location>
</feature>
<evidence type="ECO:0000313" key="3">
    <source>
        <dbReference type="EMBL" id="CAD9339587.1"/>
    </source>
</evidence>
<dbReference type="GO" id="GO:0004386">
    <property type="term" value="F:helicase activity"/>
    <property type="evidence" value="ECO:0007669"/>
    <property type="project" value="InterPro"/>
</dbReference>
<dbReference type="GO" id="GO:0035194">
    <property type="term" value="P:regulatory ncRNA-mediated post-transcriptional gene silencing"/>
    <property type="evidence" value="ECO:0007669"/>
    <property type="project" value="TreeGrafter"/>
</dbReference>
<dbReference type="SUPFAM" id="SSF52540">
    <property type="entry name" value="P-loop containing nucleoside triphosphate hydrolases"/>
    <property type="match status" value="1"/>
</dbReference>
<dbReference type="Pfam" id="PF13086">
    <property type="entry name" value="AAA_11"/>
    <property type="match status" value="2"/>
</dbReference>
<dbReference type="GO" id="GO:0005829">
    <property type="term" value="C:cytosol"/>
    <property type="evidence" value="ECO:0007669"/>
    <property type="project" value="TreeGrafter"/>
</dbReference>
<dbReference type="PANTHER" id="PTHR10887">
    <property type="entry name" value="DNA2/NAM7 HELICASE FAMILY"/>
    <property type="match status" value="1"/>
</dbReference>
<feature type="domain" description="DNA2/NAM7 helicase-like C-terminal" evidence="2">
    <location>
        <begin position="580"/>
        <end position="795"/>
    </location>
</feature>
<dbReference type="Pfam" id="PF13087">
    <property type="entry name" value="AAA_12"/>
    <property type="match status" value="1"/>
</dbReference>